<proteinExistence type="predicted"/>
<feature type="domain" description="DUF7716" evidence="2">
    <location>
        <begin position="3"/>
        <end position="106"/>
    </location>
</feature>
<dbReference type="KEGG" id="pgz:C2E15_09300"/>
<dbReference type="InterPro" id="IPR056133">
    <property type="entry name" value="DUF7716"/>
</dbReference>
<evidence type="ECO:0000256" key="1">
    <source>
        <dbReference type="SAM" id="MobiDB-lite"/>
    </source>
</evidence>
<keyword evidence="4" id="KW-1185">Reference proteome</keyword>
<organism evidence="3 4">
    <name type="scientific">Mixta gaviniae</name>
    <dbReference type="NCBI Taxonomy" id="665914"/>
    <lineage>
        <taxon>Bacteria</taxon>
        <taxon>Pseudomonadati</taxon>
        <taxon>Pseudomonadota</taxon>
        <taxon>Gammaproteobacteria</taxon>
        <taxon>Enterobacterales</taxon>
        <taxon>Erwiniaceae</taxon>
        <taxon>Mixta</taxon>
    </lineage>
</organism>
<evidence type="ECO:0000259" key="2">
    <source>
        <dbReference type="Pfam" id="PF24832"/>
    </source>
</evidence>
<gene>
    <name evidence="3" type="ORF">C2E15_09300</name>
</gene>
<dbReference type="AlphaFoldDB" id="A0A1X1E823"/>
<protein>
    <recommendedName>
        <fullName evidence="2">DUF7716 domain-containing protein</fullName>
    </recommendedName>
</protein>
<name>A0A1X1E823_9GAMM</name>
<evidence type="ECO:0000313" key="4">
    <source>
        <dbReference type="Proteomes" id="UP000238365"/>
    </source>
</evidence>
<reference evidence="3 4" key="1">
    <citation type="submission" date="2018-01" db="EMBL/GenBank/DDBJ databases">
        <title>Complete and assembled Genome of Pantoea gaviniae DSM22758T.</title>
        <authorList>
            <person name="Stevens M.J.A."/>
            <person name="Zurfluh K."/>
            <person name="Stephan R."/>
        </authorList>
    </citation>
    <scope>NUCLEOTIDE SEQUENCE [LARGE SCALE GENOMIC DNA]</scope>
    <source>
        <strain evidence="3 4">DSM 22758</strain>
    </source>
</reference>
<accession>A0A1X1E823</accession>
<dbReference type="RefSeq" id="WP_104957116.1">
    <property type="nucleotide sequence ID" value="NZ_CP026377.1"/>
</dbReference>
<dbReference type="EMBL" id="CP026377">
    <property type="protein sequence ID" value="AUX93253.1"/>
    <property type="molecule type" value="Genomic_DNA"/>
</dbReference>
<dbReference type="OrthoDB" id="6425046at2"/>
<sequence>MPLITIRKLLTNPQANPEGWLFLPPDSENWSLDTEGVFSTDGSDNEPGSDNHLPVQAKQDGWLETLDNATIEDIVDSAQEQLGTPSEEQLFQAFKYYFDNDAFIEF</sequence>
<dbReference type="Pfam" id="PF24832">
    <property type="entry name" value="DUF7716"/>
    <property type="match status" value="1"/>
</dbReference>
<dbReference type="Proteomes" id="UP000238365">
    <property type="component" value="Chromosome"/>
</dbReference>
<evidence type="ECO:0000313" key="3">
    <source>
        <dbReference type="EMBL" id="AUX93253.1"/>
    </source>
</evidence>
<feature type="region of interest" description="Disordered" evidence="1">
    <location>
        <begin position="32"/>
        <end position="54"/>
    </location>
</feature>